<dbReference type="PANTHER" id="PTHR21368">
    <property type="entry name" value="50S RIBOSOMAL PROTEIN L9"/>
    <property type="match status" value="1"/>
</dbReference>
<dbReference type="SUPFAM" id="SSF55653">
    <property type="entry name" value="Ribosomal protein L9 C-domain"/>
    <property type="match status" value="1"/>
</dbReference>
<dbReference type="PROSITE" id="PS00651">
    <property type="entry name" value="RIBOSOMAL_L9"/>
    <property type="match status" value="1"/>
</dbReference>
<dbReference type="GO" id="GO:0006412">
    <property type="term" value="P:translation"/>
    <property type="evidence" value="ECO:0007669"/>
    <property type="project" value="UniProtKB-UniRule"/>
</dbReference>
<keyword evidence="5 7" id="KW-0687">Ribonucleoprotein</keyword>
<keyword evidence="4 7" id="KW-0689">Ribosomal protein</keyword>
<dbReference type="InterPro" id="IPR020069">
    <property type="entry name" value="Ribosomal_bL9_C"/>
</dbReference>
<dbReference type="GO" id="GO:1990904">
    <property type="term" value="C:ribonucleoprotein complex"/>
    <property type="evidence" value="ECO:0007669"/>
    <property type="project" value="UniProtKB-KW"/>
</dbReference>
<dbReference type="InterPro" id="IPR009027">
    <property type="entry name" value="Ribosomal_bL9/RNase_H1_N"/>
</dbReference>
<organism evidence="10 11">
    <name type="scientific">Halothiobacillus diazotrophicus</name>
    <dbReference type="NCBI Taxonomy" id="1860122"/>
    <lineage>
        <taxon>Bacteria</taxon>
        <taxon>Pseudomonadati</taxon>
        <taxon>Pseudomonadota</taxon>
        <taxon>Gammaproteobacteria</taxon>
        <taxon>Chromatiales</taxon>
        <taxon>Halothiobacillaceae</taxon>
        <taxon>Halothiobacillus</taxon>
    </lineage>
</organism>
<dbReference type="RefSeq" id="WP_066099230.1">
    <property type="nucleotide sequence ID" value="NZ_CP016027.1"/>
</dbReference>
<dbReference type="SUPFAM" id="SSF55658">
    <property type="entry name" value="L9 N-domain-like"/>
    <property type="match status" value="1"/>
</dbReference>
<reference evidence="10 11" key="1">
    <citation type="submission" date="2016-06" db="EMBL/GenBank/DDBJ databases">
        <title>Insight into the functional genes involving in sulfur oxidation in Pearl River water.</title>
        <authorList>
            <person name="Luo J."/>
            <person name="Tan X."/>
            <person name="Lin W."/>
        </authorList>
    </citation>
    <scope>NUCLEOTIDE SEQUENCE [LARGE SCALE GENOMIC DNA]</scope>
    <source>
        <strain evidence="10 11">LS2</strain>
    </source>
</reference>
<evidence type="ECO:0000256" key="2">
    <source>
        <dbReference type="ARBA" id="ARBA00022730"/>
    </source>
</evidence>
<evidence type="ECO:0000256" key="8">
    <source>
        <dbReference type="SAM" id="Coils"/>
    </source>
</evidence>
<evidence type="ECO:0000256" key="4">
    <source>
        <dbReference type="ARBA" id="ARBA00022980"/>
    </source>
</evidence>
<dbReference type="InterPro" id="IPR020070">
    <property type="entry name" value="Ribosomal_bL9_N"/>
</dbReference>
<keyword evidence="11" id="KW-1185">Reference proteome</keyword>
<dbReference type="Gene3D" id="3.10.430.100">
    <property type="entry name" value="Ribosomal protein L9, C-terminal domain"/>
    <property type="match status" value="1"/>
</dbReference>
<dbReference type="NCBIfam" id="TIGR00158">
    <property type="entry name" value="L9"/>
    <property type="match status" value="1"/>
</dbReference>
<evidence type="ECO:0000259" key="9">
    <source>
        <dbReference type="PROSITE" id="PS00651"/>
    </source>
</evidence>
<name>A0A191ZG73_9GAMM</name>
<dbReference type="Proteomes" id="UP000078596">
    <property type="component" value="Chromosome"/>
</dbReference>
<dbReference type="GO" id="GO:0005840">
    <property type="term" value="C:ribosome"/>
    <property type="evidence" value="ECO:0007669"/>
    <property type="project" value="UniProtKB-KW"/>
</dbReference>
<comment type="function">
    <text evidence="7">Binds to the 23S rRNA.</text>
</comment>
<evidence type="ECO:0000256" key="7">
    <source>
        <dbReference type="HAMAP-Rule" id="MF_00503"/>
    </source>
</evidence>
<dbReference type="HAMAP" id="MF_00503">
    <property type="entry name" value="Ribosomal_bL9"/>
    <property type="match status" value="1"/>
</dbReference>
<evidence type="ECO:0000256" key="5">
    <source>
        <dbReference type="ARBA" id="ARBA00023274"/>
    </source>
</evidence>
<dbReference type="InterPro" id="IPR020594">
    <property type="entry name" value="Ribosomal_bL9_bac/chp"/>
</dbReference>
<dbReference type="STRING" id="1860122.A9404_05295"/>
<dbReference type="InterPro" id="IPR000244">
    <property type="entry name" value="Ribosomal_bL9"/>
</dbReference>
<evidence type="ECO:0000256" key="3">
    <source>
        <dbReference type="ARBA" id="ARBA00022884"/>
    </source>
</evidence>
<evidence type="ECO:0000256" key="6">
    <source>
        <dbReference type="ARBA" id="ARBA00035292"/>
    </source>
</evidence>
<dbReference type="InterPro" id="IPR036935">
    <property type="entry name" value="Ribosomal_bL9_N_sf"/>
</dbReference>
<dbReference type="InterPro" id="IPR036791">
    <property type="entry name" value="Ribosomal_bL9_C_sf"/>
</dbReference>
<accession>A0A191ZG73</accession>
<evidence type="ECO:0000313" key="10">
    <source>
        <dbReference type="EMBL" id="ANJ66868.1"/>
    </source>
</evidence>
<dbReference type="AlphaFoldDB" id="A0A191ZG73"/>
<evidence type="ECO:0000256" key="1">
    <source>
        <dbReference type="ARBA" id="ARBA00010605"/>
    </source>
</evidence>
<keyword evidence="2 7" id="KW-0699">rRNA-binding</keyword>
<dbReference type="GO" id="GO:0003735">
    <property type="term" value="F:structural constituent of ribosome"/>
    <property type="evidence" value="ECO:0007669"/>
    <property type="project" value="InterPro"/>
</dbReference>
<evidence type="ECO:0000313" key="11">
    <source>
        <dbReference type="Proteomes" id="UP000078596"/>
    </source>
</evidence>
<protein>
    <recommendedName>
        <fullName evidence="6 7">Large ribosomal subunit protein bL9</fullName>
    </recommendedName>
</protein>
<dbReference type="Gene3D" id="3.40.5.10">
    <property type="entry name" value="Ribosomal protein L9, N-terminal domain"/>
    <property type="match status" value="1"/>
</dbReference>
<dbReference type="KEGG" id="haz:A9404_05295"/>
<keyword evidence="8" id="KW-0175">Coiled coil</keyword>
<keyword evidence="3 7" id="KW-0694">RNA-binding</keyword>
<feature type="domain" description="Ribosomal protein L9" evidence="9">
    <location>
        <begin position="13"/>
        <end position="40"/>
    </location>
</feature>
<dbReference type="EMBL" id="CP016027">
    <property type="protein sequence ID" value="ANJ66868.1"/>
    <property type="molecule type" value="Genomic_DNA"/>
</dbReference>
<proteinExistence type="inferred from homology"/>
<feature type="coiled-coil region" evidence="8">
    <location>
        <begin position="37"/>
        <end position="70"/>
    </location>
</feature>
<dbReference type="GO" id="GO:0019843">
    <property type="term" value="F:rRNA binding"/>
    <property type="evidence" value="ECO:0007669"/>
    <property type="project" value="UniProtKB-UniRule"/>
</dbReference>
<dbReference type="Pfam" id="PF01281">
    <property type="entry name" value="Ribosomal_L9_N"/>
    <property type="match status" value="1"/>
</dbReference>
<comment type="similarity">
    <text evidence="1 7">Belongs to the bacterial ribosomal protein bL9 family.</text>
</comment>
<gene>
    <name evidence="7" type="primary">rplI</name>
    <name evidence="10" type="ORF">A9404_05295</name>
</gene>
<dbReference type="Pfam" id="PF03948">
    <property type="entry name" value="Ribosomal_L9_C"/>
    <property type="match status" value="1"/>
</dbReference>
<dbReference type="OrthoDB" id="9788336at2"/>
<sequence length="150" mass="16007">MQVILLNKVENLGALGDVVNVRAGYARNFLIPYGKAKAATKVNLAEFEARRAELERIAAEELAVARAEAEKLSEATVTIPVKAGSEGKLFGSVGTTEIAEAVANAYGVALEKRHVRMPEGPLRSIGEFDVAIHLHTDVDASVKVIVVGEE</sequence>